<gene>
    <name evidence="10" type="ORF">FA13DRAFT_1735509</name>
</gene>
<name>A0A4Y7T3U2_COPMI</name>
<dbReference type="Gene3D" id="2.60.40.150">
    <property type="entry name" value="C2 domain"/>
    <property type="match status" value="1"/>
</dbReference>
<dbReference type="InterPro" id="IPR011993">
    <property type="entry name" value="PH-like_dom_sf"/>
</dbReference>
<dbReference type="EMBL" id="QPFP01000031">
    <property type="protein sequence ID" value="TEB28681.1"/>
    <property type="molecule type" value="Genomic_DNA"/>
</dbReference>
<comment type="cofactor">
    <cofactor evidence="1">
        <name>Ca(2+)</name>
        <dbReference type="ChEBI" id="CHEBI:29108"/>
    </cofactor>
</comment>
<dbReference type="GO" id="GO:0016042">
    <property type="term" value="P:lipid catabolic process"/>
    <property type="evidence" value="ECO:0007669"/>
    <property type="project" value="UniProtKB-KW"/>
</dbReference>
<dbReference type="SMART" id="SM00149">
    <property type="entry name" value="PLCYc"/>
    <property type="match status" value="1"/>
</dbReference>
<keyword evidence="4 6" id="KW-0442">Lipid degradation</keyword>
<dbReference type="Gene3D" id="1.10.238.10">
    <property type="entry name" value="EF-hand"/>
    <property type="match status" value="2"/>
</dbReference>
<comment type="caution">
    <text evidence="10">The sequence shown here is derived from an EMBL/GenBank/DDBJ whole genome shotgun (WGS) entry which is preliminary data.</text>
</comment>
<reference evidence="10 11" key="1">
    <citation type="journal article" date="2019" name="Nat. Ecol. Evol.">
        <title>Megaphylogeny resolves global patterns of mushroom evolution.</title>
        <authorList>
            <person name="Varga T."/>
            <person name="Krizsan K."/>
            <person name="Foldi C."/>
            <person name="Dima B."/>
            <person name="Sanchez-Garcia M."/>
            <person name="Sanchez-Ramirez S."/>
            <person name="Szollosi G.J."/>
            <person name="Szarkandi J.G."/>
            <person name="Papp V."/>
            <person name="Albert L."/>
            <person name="Andreopoulos W."/>
            <person name="Angelini C."/>
            <person name="Antonin V."/>
            <person name="Barry K.W."/>
            <person name="Bougher N.L."/>
            <person name="Buchanan P."/>
            <person name="Buyck B."/>
            <person name="Bense V."/>
            <person name="Catcheside P."/>
            <person name="Chovatia M."/>
            <person name="Cooper J."/>
            <person name="Damon W."/>
            <person name="Desjardin D."/>
            <person name="Finy P."/>
            <person name="Geml J."/>
            <person name="Haridas S."/>
            <person name="Hughes K."/>
            <person name="Justo A."/>
            <person name="Karasinski D."/>
            <person name="Kautmanova I."/>
            <person name="Kiss B."/>
            <person name="Kocsube S."/>
            <person name="Kotiranta H."/>
            <person name="LaButti K.M."/>
            <person name="Lechner B.E."/>
            <person name="Liimatainen K."/>
            <person name="Lipzen A."/>
            <person name="Lukacs Z."/>
            <person name="Mihaltcheva S."/>
            <person name="Morgado L.N."/>
            <person name="Niskanen T."/>
            <person name="Noordeloos M.E."/>
            <person name="Ohm R.A."/>
            <person name="Ortiz-Santana B."/>
            <person name="Ovrebo C."/>
            <person name="Racz N."/>
            <person name="Riley R."/>
            <person name="Savchenko A."/>
            <person name="Shiryaev A."/>
            <person name="Soop K."/>
            <person name="Spirin V."/>
            <person name="Szebenyi C."/>
            <person name="Tomsovsky M."/>
            <person name="Tulloss R.E."/>
            <person name="Uehling J."/>
            <person name="Grigoriev I.V."/>
            <person name="Vagvolgyi C."/>
            <person name="Papp T."/>
            <person name="Martin F.M."/>
            <person name="Miettinen O."/>
            <person name="Hibbett D.S."/>
            <person name="Nagy L.G."/>
        </authorList>
    </citation>
    <scope>NUCLEOTIDE SEQUENCE [LARGE SCALE GENOMIC DNA]</scope>
    <source>
        <strain evidence="10 11">FP101781</strain>
    </source>
</reference>
<dbReference type="PROSITE" id="PS50007">
    <property type="entry name" value="PIPLC_X_DOMAIN"/>
    <property type="match status" value="1"/>
</dbReference>
<feature type="region of interest" description="Disordered" evidence="7">
    <location>
        <begin position="36"/>
        <end position="58"/>
    </location>
</feature>
<dbReference type="STRING" id="71717.A0A4Y7T3U2"/>
<dbReference type="CDD" id="cd00275">
    <property type="entry name" value="C2_PLC_like"/>
    <property type="match status" value="1"/>
</dbReference>
<feature type="region of interest" description="Disordered" evidence="7">
    <location>
        <begin position="85"/>
        <end position="108"/>
    </location>
</feature>
<dbReference type="InterPro" id="IPR035892">
    <property type="entry name" value="C2_domain_sf"/>
</dbReference>
<feature type="compositionally biased region" description="Low complexity" evidence="7">
    <location>
        <begin position="617"/>
        <end position="631"/>
    </location>
</feature>
<dbReference type="Gene3D" id="2.30.29.30">
    <property type="entry name" value="Pleckstrin-homology domain (PH domain)/Phosphotyrosine-binding domain (PTB)"/>
    <property type="match status" value="1"/>
</dbReference>
<dbReference type="PROSITE" id="PS50008">
    <property type="entry name" value="PIPLC_Y_DOMAIN"/>
    <property type="match status" value="1"/>
</dbReference>
<evidence type="ECO:0000256" key="4">
    <source>
        <dbReference type="ARBA" id="ARBA00022963"/>
    </source>
</evidence>
<evidence type="ECO:0000256" key="7">
    <source>
        <dbReference type="SAM" id="MobiDB-lite"/>
    </source>
</evidence>
<dbReference type="GO" id="GO:0004435">
    <property type="term" value="F:phosphatidylinositol-4,5-bisphosphate phospholipase C activity"/>
    <property type="evidence" value="ECO:0007669"/>
    <property type="project" value="UniProtKB-EC"/>
</dbReference>
<dbReference type="Pfam" id="PF00387">
    <property type="entry name" value="PI-PLC-Y"/>
    <property type="match status" value="1"/>
</dbReference>
<feature type="domain" description="EF-hand" evidence="9">
    <location>
        <begin position="333"/>
        <end position="368"/>
    </location>
</feature>
<dbReference type="OrthoDB" id="269822at2759"/>
<feature type="domain" description="PI-PLC Y-box" evidence="8">
    <location>
        <begin position="735"/>
        <end position="850"/>
    </location>
</feature>
<dbReference type="CDD" id="cd16207">
    <property type="entry name" value="EFh_ScPlc1p_like"/>
    <property type="match status" value="1"/>
</dbReference>
<keyword evidence="11" id="KW-1185">Reference proteome</keyword>
<dbReference type="CDD" id="cd08598">
    <property type="entry name" value="PI-PLC1c_yeast"/>
    <property type="match status" value="1"/>
</dbReference>
<dbReference type="Proteomes" id="UP000298030">
    <property type="component" value="Unassembled WGS sequence"/>
</dbReference>
<keyword evidence="5 6" id="KW-0443">Lipid metabolism</keyword>
<proteinExistence type="predicted"/>
<dbReference type="SUPFAM" id="SSF50729">
    <property type="entry name" value="PH domain-like"/>
    <property type="match status" value="1"/>
</dbReference>
<evidence type="ECO:0000256" key="1">
    <source>
        <dbReference type="ARBA" id="ARBA00001913"/>
    </source>
</evidence>
<dbReference type="GO" id="GO:0048015">
    <property type="term" value="P:phosphatidylinositol-mediated signaling"/>
    <property type="evidence" value="ECO:0007669"/>
    <property type="project" value="TreeGrafter"/>
</dbReference>
<dbReference type="InterPro" id="IPR037755">
    <property type="entry name" value="Plc1_PH"/>
</dbReference>
<organism evidence="10 11">
    <name type="scientific">Coprinellus micaceus</name>
    <name type="common">Glistening ink-cap mushroom</name>
    <name type="synonym">Coprinus micaceus</name>
    <dbReference type="NCBI Taxonomy" id="71717"/>
    <lineage>
        <taxon>Eukaryota</taxon>
        <taxon>Fungi</taxon>
        <taxon>Dikarya</taxon>
        <taxon>Basidiomycota</taxon>
        <taxon>Agaricomycotina</taxon>
        <taxon>Agaricomycetes</taxon>
        <taxon>Agaricomycetidae</taxon>
        <taxon>Agaricales</taxon>
        <taxon>Agaricineae</taxon>
        <taxon>Psathyrellaceae</taxon>
        <taxon>Coprinellus</taxon>
    </lineage>
</organism>
<dbReference type="InterPro" id="IPR000909">
    <property type="entry name" value="PLipase_C_PInositol-sp_X_dom"/>
</dbReference>
<dbReference type="Pfam" id="PF09279">
    <property type="entry name" value="EF-hand_like"/>
    <property type="match status" value="1"/>
</dbReference>
<keyword evidence="3 6" id="KW-0378">Hydrolase</keyword>
<sequence>MDAAPTDDVFAGRMLRRAENILTANNGTLIKELEQQNDHDTGVNNGDDPAVDPGRKIHRTTTFGGSILRKLKDVKSDAVKLLRSRSLNARSNTPGAEEVKARRGHARSLSEFQQLRPAGPKHSDSAPAALDTAGLHKRALSDVAEQSHIMSPAVEEREAHYDPEAKTGADVVVPALLQMGTPMTKVSAKKHKKAVFRLDADLGQIVWESKQHKIIPIESIKEIRTGVDARYHREQFQLSQDYEDRWLTIIYILDGNYKTLHLIVTTREVFRMWETTLRQLHAIRKELMTGLGNLEVRQALWEKQYWKGADEEQDQKLTFEEVEKLCKRLNINSSQDDLYRLFTQADRQDRGYLEFDDFRRFVKLLKGRPEVHRLYNKLKARNGGVFDFAVFEYFMREKQESSSSREDLEAIFSKYAKSSPSAGQTDSPSMTLEAFNSFLLSPDNAVFSDQHSQVHHDMTLPLSEYYISSSHNTYLVGHQLVGDSTIEGYIRALLHSCRSVEVDIFDGDGEPMIFHGKTFTSKVSLRQVCAAIKKYGFVASPYPIIISAEVHCSVPQQEMIAGIMIEVFGDALVKEPLEGMPAIEMLPSPEELKGRILLKTKNLLLHSPSDSMDSDFSDMSSTSASETELLSDPVGDVPTDKKKKKRNSVVQVGVDVLQRVKSITKPQSPAARAPHLQIRQISSQSISPNSPRTPKTPITPILAAPRQMSEIGVPVPMSPGPKPLASAKPKMSMALVALLVYTVGVKCRGLNKKEVYAPEHMFSLSENTMAKMVKAGMYDLIKHTRTHLVRVYPRGTRVRSTNYEPHRAWAAGAQLVALNWQTFDMGYMINHAMFQRNGRSGYVMKPLALRAPSKDLLMKRTNHVFQVTNALGHEIMSGGSVDPFVEVSLYVPDWPYVTSGEGQGKISRSPSVNRKKRESVTVVPLRSGMTTLVAPPLTDRAISSSSTVTNASSIVPPSPSLPVPAQAPSYIPGKTISMKTSSVKNNGFNPVWEEKLRLAFVVRSREDDKGGDDPLAVYCASLGSLGRGYRHLPLHDSQLSQFLFSTLFVRINILNL</sequence>
<accession>A0A4Y7T3U2</accession>
<dbReference type="AlphaFoldDB" id="A0A4Y7T3U2"/>
<dbReference type="GO" id="GO:0005509">
    <property type="term" value="F:calcium ion binding"/>
    <property type="evidence" value="ECO:0007669"/>
    <property type="project" value="InterPro"/>
</dbReference>
<dbReference type="PROSITE" id="PS50222">
    <property type="entry name" value="EF_HAND_2"/>
    <property type="match status" value="1"/>
</dbReference>
<evidence type="ECO:0000256" key="5">
    <source>
        <dbReference type="ARBA" id="ARBA00023098"/>
    </source>
</evidence>
<evidence type="ECO:0000313" key="10">
    <source>
        <dbReference type="EMBL" id="TEB28681.1"/>
    </source>
</evidence>
<dbReference type="SUPFAM" id="SSF47473">
    <property type="entry name" value="EF-hand"/>
    <property type="match status" value="1"/>
</dbReference>
<dbReference type="SUPFAM" id="SSF51695">
    <property type="entry name" value="PLC-like phosphodiesterases"/>
    <property type="match status" value="1"/>
</dbReference>
<dbReference type="PRINTS" id="PR00390">
    <property type="entry name" value="PHPHLIPASEC"/>
</dbReference>
<dbReference type="InterPro" id="IPR001711">
    <property type="entry name" value="PLipase_C_Pinositol-sp_Y"/>
</dbReference>
<evidence type="ECO:0000313" key="11">
    <source>
        <dbReference type="Proteomes" id="UP000298030"/>
    </source>
</evidence>
<dbReference type="EC" id="3.1.4.11" evidence="2 6"/>
<evidence type="ECO:0000259" key="9">
    <source>
        <dbReference type="PROSITE" id="PS50222"/>
    </source>
</evidence>
<feature type="region of interest" description="Disordered" evidence="7">
    <location>
        <begin position="609"/>
        <end position="648"/>
    </location>
</feature>
<comment type="catalytic activity">
    <reaction evidence="6">
        <text>a 1,2-diacyl-sn-glycero-3-phospho-(1D-myo-inositol-4,5-bisphosphate) + H2O = 1D-myo-inositol 1,4,5-trisphosphate + a 1,2-diacyl-sn-glycerol + H(+)</text>
        <dbReference type="Rhea" id="RHEA:33179"/>
        <dbReference type="ChEBI" id="CHEBI:15377"/>
        <dbReference type="ChEBI" id="CHEBI:15378"/>
        <dbReference type="ChEBI" id="CHEBI:17815"/>
        <dbReference type="ChEBI" id="CHEBI:58456"/>
        <dbReference type="ChEBI" id="CHEBI:203600"/>
        <dbReference type="EC" id="3.1.4.11"/>
    </reaction>
</comment>
<evidence type="ECO:0000256" key="6">
    <source>
        <dbReference type="RuleBase" id="RU361133"/>
    </source>
</evidence>
<dbReference type="InterPro" id="IPR011992">
    <property type="entry name" value="EF-hand-dom_pair"/>
</dbReference>
<dbReference type="InterPro" id="IPR015359">
    <property type="entry name" value="PLC_EF-hand-like"/>
</dbReference>
<dbReference type="Gene3D" id="3.20.20.190">
    <property type="entry name" value="Phosphatidylinositol (PI) phosphodiesterase"/>
    <property type="match status" value="1"/>
</dbReference>
<dbReference type="GO" id="GO:0051209">
    <property type="term" value="P:release of sequestered calcium ion into cytosol"/>
    <property type="evidence" value="ECO:0007669"/>
    <property type="project" value="TreeGrafter"/>
</dbReference>
<dbReference type="SUPFAM" id="SSF49562">
    <property type="entry name" value="C2 domain (Calcium/lipid-binding domain, CaLB)"/>
    <property type="match status" value="1"/>
</dbReference>
<dbReference type="SMART" id="SM00148">
    <property type="entry name" value="PLCXc"/>
    <property type="match status" value="1"/>
</dbReference>
<evidence type="ECO:0000259" key="8">
    <source>
        <dbReference type="PROSITE" id="PS50008"/>
    </source>
</evidence>
<dbReference type="Pfam" id="PF00388">
    <property type="entry name" value="PI-PLC-X"/>
    <property type="match status" value="1"/>
</dbReference>
<dbReference type="CDD" id="cd13360">
    <property type="entry name" value="PH_PLC_fungal"/>
    <property type="match status" value="1"/>
</dbReference>
<dbReference type="InterPro" id="IPR002048">
    <property type="entry name" value="EF_hand_dom"/>
</dbReference>
<dbReference type="PANTHER" id="PTHR10336">
    <property type="entry name" value="PHOSPHOINOSITIDE-SPECIFIC PHOSPHOLIPASE C FAMILY PROTEIN"/>
    <property type="match status" value="1"/>
</dbReference>
<dbReference type="InterPro" id="IPR017946">
    <property type="entry name" value="PLC-like_Pdiesterase_TIM-brl"/>
</dbReference>
<dbReference type="PANTHER" id="PTHR10336:SF36">
    <property type="entry name" value="1-PHOSPHATIDYLINOSITOL 4,5-BISPHOSPHATE PHOSPHODIESTERASE BETA-4"/>
    <property type="match status" value="1"/>
</dbReference>
<feature type="compositionally biased region" description="Polar residues" evidence="7">
    <location>
        <begin position="85"/>
        <end position="94"/>
    </location>
</feature>
<evidence type="ECO:0000256" key="2">
    <source>
        <dbReference type="ARBA" id="ARBA00012368"/>
    </source>
</evidence>
<dbReference type="InterPro" id="IPR001192">
    <property type="entry name" value="PI-PLC_fam"/>
</dbReference>
<evidence type="ECO:0000256" key="3">
    <source>
        <dbReference type="ARBA" id="ARBA00022801"/>
    </source>
</evidence>
<protein>
    <recommendedName>
        <fullName evidence="2 6">Phosphoinositide phospholipase C</fullName>
        <ecNumber evidence="2 6">3.1.4.11</ecNumber>
    </recommendedName>
</protein>